<dbReference type="Proteomes" id="UP000464658">
    <property type="component" value="Chromosome"/>
</dbReference>
<reference evidence="1 2" key="1">
    <citation type="submission" date="2019-12" db="EMBL/GenBank/DDBJ databases">
        <title>Full genome sequence of a Bacillus safensis strain isolated from commercially available natto in Indonesia.</title>
        <authorList>
            <person name="Yoshida M."/>
            <person name="Uomi M."/>
            <person name="Waturangi D."/>
            <person name="Ekaputri J.J."/>
            <person name="Setiamarga D.H.E."/>
        </authorList>
    </citation>
    <scope>NUCLEOTIDE SEQUENCE [LARGE SCALE GENOMIC DNA]</scope>
    <source>
        <strain evidence="1 2">IDN1</strain>
    </source>
</reference>
<organism evidence="1 2">
    <name type="scientific">Bacillus safensis</name>
    <dbReference type="NCBI Taxonomy" id="561879"/>
    <lineage>
        <taxon>Bacteria</taxon>
        <taxon>Bacillati</taxon>
        <taxon>Bacillota</taxon>
        <taxon>Bacilli</taxon>
        <taxon>Bacillales</taxon>
        <taxon>Bacillaceae</taxon>
        <taxon>Bacillus</taxon>
    </lineage>
</organism>
<dbReference type="AlphaFoldDB" id="A0A5S9MD72"/>
<dbReference type="InterPro" id="IPR036412">
    <property type="entry name" value="HAD-like_sf"/>
</dbReference>
<proteinExistence type="predicted"/>
<accession>A0A5S9MD72</accession>
<sequence>MNMSLSLAIEGNTYITREKIMKAVFFDLDDTLLWDEKSIHTTFQENLPGSGKKIWT</sequence>
<dbReference type="SUPFAM" id="SSF56784">
    <property type="entry name" value="HAD-like"/>
    <property type="match status" value="1"/>
</dbReference>
<protein>
    <submittedName>
        <fullName evidence="1">Uncharacterized protein</fullName>
    </submittedName>
</protein>
<dbReference type="EMBL" id="AP021906">
    <property type="protein sequence ID" value="BBP91440.1"/>
    <property type="molecule type" value="Genomic_DNA"/>
</dbReference>
<evidence type="ECO:0000313" key="1">
    <source>
        <dbReference type="EMBL" id="BBP91440.1"/>
    </source>
</evidence>
<evidence type="ECO:0000313" key="2">
    <source>
        <dbReference type="Proteomes" id="UP000464658"/>
    </source>
</evidence>
<name>A0A5S9MD72_BACIA</name>
<gene>
    <name evidence="1" type="ORF">BsIDN1_50580</name>
</gene>